<dbReference type="GO" id="GO:0006817">
    <property type="term" value="P:phosphate ion transport"/>
    <property type="evidence" value="ECO:0007669"/>
    <property type="project" value="UniProtKB-KW"/>
</dbReference>
<feature type="domain" description="PhoU" evidence="7">
    <location>
        <begin position="26"/>
        <end position="112"/>
    </location>
</feature>
<dbReference type="EMBL" id="PTIZ01000011">
    <property type="protein sequence ID" value="PPK74074.1"/>
    <property type="molecule type" value="Genomic_DNA"/>
</dbReference>
<proteinExistence type="inferred from homology"/>
<dbReference type="PANTHER" id="PTHR42930">
    <property type="entry name" value="PHOSPHATE-SPECIFIC TRANSPORT SYSTEM ACCESSORY PROTEIN PHOU"/>
    <property type="match status" value="1"/>
</dbReference>
<keyword evidence="4 6" id="KW-0963">Cytoplasm</keyword>
<comment type="caution">
    <text evidence="8">The sequence shown here is derived from an EMBL/GenBank/DDBJ whole genome shotgun (WGS) entry which is preliminary data.</text>
</comment>
<dbReference type="FunFam" id="1.20.58.220:FF:000001">
    <property type="entry name" value="Phosphate-specific transport system accessory protein PhoU"/>
    <property type="match status" value="1"/>
</dbReference>
<evidence type="ECO:0000256" key="6">
    <source>
        <dbReference type="PIRNR" id="PIRNR003107"/>
    </source>
</evidence>
<dbReference type="InterPro" id="IPR038078">
    <property type="entry name" value="PhoU-like_sf"/>
</dbReference>
<comment type="subunit">
    <text evidence="6">Homodimer.</text>
</comment>
<gene>
    <name evidence="8" type="ORF">B0F87_1114</name>
</gene>
<dbReference type="Gene3D" id="1.20.58.220">
    <property type="entry name" value="Phosphate transport system protein phou homolog 2, domain 2"/>
    <property type="match status" value="2"/>
</dbReference>
<keyword evidence="3 6" id="KW-0813">Transport</keyword>
<dbReference type="Proteomes" id="UP000240010">
    <property type="component" value="Unassembled WGS sequence"/>
</dbReference>
<dbReference type="GO" id="GO:0045936">
    <property type="term" value="P:negative regulation of phosphate metabolic process"/>
    <property type="evidence" value="ECO:0007669"/>
    <property type="project" value="InterPro"/>
</dbReference>
<dbReference type="RefSeq" id="WP_006891061.1">
    <property type="nucleotide sequence ID" value="NZ_PTIZ01000011.1"/>
</dbReference>
<evidence type="ECO:0000256" key="1">
    <source>
        <dbReference type="ARBA" id="ARBA00004496"/>
    </source>
</evidence>
<evidence type="ECO:0000259" key="7">
    <source>
        <dbReference type="Pfam" id="PF01895"/>
    </source>
</evidence>
<dbReference type="GO" id="GO:0005737">
    <property type="term" value="C:cytoplasm"/>
    <property type="evidence" value="ECO:0007669"/>
    <property type="project" value="UniProtKB-SubCell"/>
</dbReference>
<comment type="similarity">
    <text evidence="2 6">Belongs to the PhoU family.</text>
</comment>
<evidence type="ECO:0000256" key="4">
    <source>
        <dbReference type="ARBA" id="ARBA00022490"/>
    </source>
</evidence>
<evidence type="ECO:0000256" key="3">
    <source>
        <dbReference type="ARBA" id="ARBA00022448"/>
    </source>
</evidence>
<evidence type="ECO:0000313" key="8">
    <source>
        <dbReference type="EMBL" id="PPK74074.1"/>
    </source>
</evidence>
<dbReference type="InterPro" id="IPR028366">
    <property type="entry name" value="PhoU"/>
</dbReference>
<accession>A0A2S6H9B0</accession>
<dbReference type="PIRSF" id="PIRSF003107">
    <property type="entry name" value="PhoU"/>
    <property type="match status" value="1"/>
</dbReference>
<dbReference type="InterPro" id="IPR026022">
    <property type="entry name" value="PhoU_dom"/>
</dbReference>
<evidence type="ECO:0000313" key="9">
    <source>
        <dbReference type="Proteomes" id="UP000240010"/>
    </source>
</evidence>
<reference evidence="8 9" key="1">
    <citation type="submission" date="2018-02" db="EMBL/GenBank/DDBJ databases">
        <title>Subsurface microbial communities from deep shales in Ohio and West Virginia, USA.</title>
        <authorList>
            <person name="Wrighton K."/>
        </authorList>
    </citation>
    <scope>NUCLEOTIDE SEQUENCE [LARGE SCALE GENOMIC DNA]</scope>
    <source>
        <strain evidence="8 9">OWC-DMM</strain>
    </source>
</reference>
<evidence type="ECO:0000256" key="5">
    <source>
        <dbReference type="ARBA" id="ARBA00022592"/>
    </source>
</evidence>
<sequence length="238" mass="27278">MDNSKIGHHISGQFNKELEDVRNKVLTMGGLVEQQIELAVTAFSTGDVEMAELVIKQDNQVDALEMAIDQECMQIFALRQPAAFDLRLLITVIKVINELERVGDLAERIAEMAIQLSGADNNKHDQYFELEHMAELVQEMLHGALDVFARMNVEDVTTITGLDENVDREYASIIRQLITRMMEDPRNITRMLDVLWIARSLERIGDHACNVCEHLVYMVKGEDVRHLTQEELERKMKE</sequence>
<dbReference type="OMA" id="WKHGIET"/>
<dbReference type="SUPFAM" id="SSF109755">
    <property type="entry name" value="PhoU-like"/>
    <property type="match status" value="1"/>
</dbReference>
<protein>
    <recommendedName>
        <fullName evidence="6">Phosphate-specific transport system accessory protein PhoU</fullName>
    </recommendedName>
</protein>
<dbReference type="AlphaFoldDB" id="A0A2S6H9B0"/>
<organism evidence="8 9">
    <name type="scientific">Methylobacter tundripaludum</name>
    <dbReference type="NCBI Taxonomy" id="173365"/>
    <lineage>
        <taxon>Bacteria</taxon>
        <taxon>Pseudomonadati</taxon>
        <taxon>Pseudomonadota</taxon>
        <taxon>Gammaproteobacteria</taxon>
        <taxon>Methylococcales</taxon>
        <taxon>Methylococcaceae</taxon>
        <taxon>Methylobacter</taxon>
    </lineage>
</organism>
<name>A0A2S6H9B0_9GAMM</name>
<dbReference type="NCBIfam" id="TIGR02135">
    <property type="entry name" value="phoU_full"/>
    <property type="match status" value="1"/>
</dbReference>
<dbReference type="Pfam" id="PF01895">
    <property type="entry name" value="PhoU"/>
    <property type="match status" value="2"/>
</dbReference>
<feature type="domain" description="PhoU" evidence="7">
    <location>
        <begin position="130"/>
        <end position="213"/>
    </location>
</feature>
<dbReference type="PANTHER" id="PTHR42930:SF3">
    <property type="entry name" value="PHOSPHATE-SPECIFIC TRANSPORT SYSTEM ACCESSORY PROTEIN PHOU"/>
    <property type="match status" value="1"/>
</dbReference>
<comment type="function">
    <text evidence="6">Plays a role in the regulation of phosphate uptake.</text>
</comment>
<keyword evidence="5 6" id="KW-0592">Phosphate transport</keyword>
<comment type="subcellular location">
    <subcellularLocation>
        <location evidence="1 6">Cytoplasm</location>
    </subcellularLocation>
</comment>
<dbReference type="FunFam" id="1.20.58.220:FF:000002">
    <property type="entry name" value="Phosphate-specific transport system accessory protein PhoU"/>
    <property type="match status" value="1"/>
</dbReference>
<evidence type="ECO:0000256" key="2">
    <source>
        <dbReference type="ARBA" id="ARBA00008107"/>
    </source>
</evidence>
<dbReference type="GO" id="GO:0030643">
    <property type="term" value="P:intracellular phosphate ion homeostasis"/>
    <property type="evidence" value="ECO:0007669"/>
    <property type="project" value="InterPro"/>
</dbReference>